<dbReference type="EMBL" id="CP018911">
    <property type="protein sequence ID" value="AZU02670.1"/>
    <property type="molecule type" value="Genomic_DNA"/>
</dbReference>
<keyword evidence="1" id="KW-0472">Membrane</keyword>
<keyword evidence="3" id="KW-1185">Reference proteome</keyword>
<keyword evidence="1" id="KW-0812">Transmembrane</keyword>
<feature type="transmembrane region" description="Helical" evidence="1">
    <location>
        <begin position="12"/>
        <end position="37"/>
    </location>
</feature>
<organism evidence="2 3">
    <name type="scientific">Glycocaulis alkaliphilus</name>
    <dbReference type="NCBI Taxonomy" id="1434191"/>
    <lineage>
        <taxon>Bacteria</taxon>
        <taxon>Pseudomonadati</taxon>
        <taxon>Pseudomonadota</taxon>
        <taxon>Alphaproteobacteria</taxon>
        <taxon>Maricaulales</taxon>
        <taxon>Maricaulaceae</taxon>
        <taxon>Glycocaulis</taxon>
    </lineage>
</organism>
<gene>
    <name evidence="2" type="ORF">X907_0120</name>
</gene>
<dbReference type="AlphaFoldDB" id="A0A3T0E5W7"/>
<dbReference type="KEGG" id="gak:X907_0120"/>
<protein>
    <submittedName>
        <fullName evidence="2">Uncharacterized protein</fullName>
    </submittedName>
</protein>
<name>A0A3T0E5W7_9PROT</name>
<proteinExistence type="predicted"/>
<reference evidence="2 3" key="1">
    <citation type="submission" date="2016-12" db="EMBL/GenBank/DDBJ databases">
        <title>The genome of dimorphic prosthecate Glycocaulis alkaliphilus 6b-8t, isolated from crude oil dictates its adaptability in petroleum environments.</title>
        <authorList>
            <person name="Wu X.-L."/>
            <person name="Geng S."/>
        </authorList>
    </citation>
    <scope>NUCLEOTIDE SEQUENCE [LARGE SCALE GENOMIC DNA]</scope>
    <source>
        <strain evidence="2 3">6B-8</strain>
    </source>
</reference>
<accession>A0A3T0E5W7</accession>
<sequence>MVRLENNTRNFPFAAIMNVVLVAAVVAGMAAALSPIVA</sequence>
<dbReference type="Proteomes" id="UP000286954">
    <property type="component" value="Chromosome"/>
</dbReference>
<keyword evidence="1" id="KW-1133">Transmembrane helix</keyword>
<evidence type="ECO:0000313" key="3">
    <source>
        <dbReference type="Proteomes" id="UP000286954"/>
    </source>
</evidence>
<evidence type="ECO:0000313" key="2">
    <source>
        <dbReference type="EMBL" id="AZU02670.1"/>
    </source>
</evidence>
<evidence type="ECO:0000256" key="1">
    <source>
        <dbReference type="SAM" id="Phobius"/>
    </source>
</evidence>